<dbReference type="GO" id="GO:0004222">
    <property type="term" value="F:metalloendopeptidase activity"/>
    <property type="evidence" value="ECO:0007669"/>
    <property type="project" value="InterPro"/>
</dbReference>
<comment type="cofactor">
    <cofactor evidence="1">
        <name>Zn(2+)</name>
        <dbReference type="ChEBI" id="CHEBI:29105"/>
    </cofactor>
</comment>
<gene>
    <name evidence="9" type="ORF">FRF71_11510</name>
</gene>
<keyword evidence="2 9" id="KW-0645">Protease</keyword>
<dbReference type="KEGG" id="ngf:FRF71_11510"/>
<feature type="domain" description="LysM" evidence="8">
    <location>
        <begin position="447"/>
        <end position="494"/>
    </location>
</feature>
<dbReference type="OrthoDB" id="9810445at2"/>
<dbReference type="Gene3D" id="3.30.2010.10">
    <property type="entry name" value="Metalloproteases ('zincins'), catalytic domain"/>
    <property type="match status" value="1"/>
</dbReference>
<dbReference type="GO" id="GO:0051603">
    <property type="term" value="P:proteolysis involved in protein catabolic process"/>
    <property type="evidence" value="ECO:0007669"/>
    <property type="project" value="TreeGrafter"/>
</dbReference>
<organism evidence="9 10">
    <name type="scientific">Novosphingobium ginsenosidimutans</name>
    <dbReference type="NCBI Taxonomy" id="1176536"/>
    <lineage>
        <taxon>Bacteria</taxon>
        <taxon>Pseudomonadati</taxon>
        <taxon>Pseudomonadota</taxon>
        <taxon>Alphaproteobacteria</taxon>
        <taxon>Sphingomonadales</taxon>
        <taxon>Sphingomonadaceae</taxon>
        <taxon>Novosphingobium</taxon>
    </lineage>
</organism>
<evidence type="ECO:0000259" key="8">
    <source>
        <dbReference type="PROSITE" id="PS51782"/>
    </source>
</evidence>
<dbReference type="GO" id="GO:0046872">
    <property type="term" value="F:metal ion binding"/>
    <property type="evidence" value="ECO:0007669"/>
    <property type="project" value="UniProtKB-KW"/>
</dbReference>
<keyword evidence="3" id="KW-0479">Metal-binding</keyword>
<feature type="signal peptide" evidence="7">
    <location>
        <begin position="1"/>
        <end position="23"/>
    </location>
</feature>
<dbReference type="PROSITE" id="PS51782">
    <property type="entry name" value="LYSM"/>
    <property type="match status" value="1"/>
</dbReference>
<name>A0A5B8S5B3_9SPHN</name>
<dbReference type="GO" id="GO:0016020">
    <property type="term" value="C:membrane"/>
    <property type="evidence" value="ECO:0007669"/>
    <property type="project" value="TreeGrafter"/>
</dbReference>
<dbReference type="InterPro" id="IPR018392">
    <property type="entry name" value="LysM"/>
</dbReference>
<evidence type="ECO:0000256" key="1">
    <source>
        <dbReference type="ARBA" id="ARBA00001947"/>
    </source>
</evidence>
<dbReference type="CDD" id="cd00118">
    <property type="entry name" value="LysM"/>
    <property type="match status" value="1"/>
</dbReference>
<dbReference type="AlphaFoldDB" id="A0A5B8S5B3"/>
<dbReference type="InterPro" id="IPR051156">
    <property type="entry name" value="Mito/Outer_Membr_Metalloprot"/>
</dbReference>
<dbReference type="Pfam" id="PF01476">
    <property type="entry name" value="LysM"/>
    <property type="match status" value="1"/>
</dbReference>
<dbReference type="RefSeq" id="WP_147090790.1">
    <property type="nucleotide sequence ID" value="NZ_BAABJD010000002.1"/>
</dbReference>
<evidence type="ECO:0000256" key="4">
    <source>
        <dbReference type="ARBA" id="ARBA00022801"/>
    </source>
</evidence>
<keyword evidence="10" id="KW-1185">Reference proteome</keyword>
<evidence type="ECO:0000256" key="3">
    <source>
        <dbReference type="ARBA" id="ARBA00022723"/>
    </source>
</evidence>
<keyword evidence="7" id="KW-0732">Signal</keyword>
<keyword evidence="4" id="KW-0378">Hydrolase</keyword>
<dbReference type="PROSITE" id="PS51257">
    <property type="entry name" value="PROKAR_LIPOPROTEIN"/>
    <property type="match status" value="1"/>
</dbReference>
<dbReference type="PANTHER" id="PTHR22726:SF24">
    <property type="entry name" value="M48 FAMILY METALLOPEPTIDASE"/>
    <property type="match status" value="1"/>
</dbReference>
<keyword evidence="6 9" id="KW-0482">Metalloprotease</keyword>
<dbReference type="Proteomes" id="UP000321172">
    <property type="component" value="Chromosome"/>
</dbReference>
<evidence type="ECO:0000256" key="5">
    <source>
        <dbReference type="ARBA" id="ARBA00022833"/>
    </source>
</evidence>
<evidence type="ECO:0000256" key="6">
    <source>
        <dbReference type="ARBA" id="ARBA00023049"/>
    </source>
</evidence>
<dbReference type="Pfam" id="PF01435">
    <property type="entry name" value="Peptidase_M48"/>
    <property type="match status" value="1"/>
</dbReference>
<dbReference type="PANTHER" id="PTHR22726">
    <property type="entry name" value="METALLOENDOPEPTIDASE OMA1"/>
    <property type="match status" value="1"/>
</dbReference>
<evidence type="ECO:0000313" key="10">
    <source>
        <dbReference type="Proteomes" id="UP000321172"/>
    </source>
</evidence>
<protein>
    <submittedName>
        <fullName evidence="9">M48 family metalloprotease</fullName>
    </submittedName>
</protein>
<evidence type="ECO:0000256" key="7">
    <source>
        <dbReference type="SAM" id="SignalP"/>
    </source>
</evidence>
<proteinExistence type="predicted"/>
<evidence type="ECO:0000256" key="2">
    <source>
        <dbReference type="ARBA" id="ARBA00022670"/>
    </source>
</evidence>
<accession>A0A5B8S5B3</accession>
<dbReference type="CDD" id="cd07324">
    <property type="entry name" value="M48C_Oma1-like"/>
    <property type="match status" value="1"/>
</dbReference>
<reference evidence="9 10" key="1">
    <citation type="journal article" date="2013" name="J. Microbiol. Biotechnol.">
        <title>Novosphingobium ginsenosidimutans sp. nov., with the ability to convert ginsenoside.</title>
        <authorList>
            <person name="Kim J.K."/>
            <person name="He D."/>
            <person name="Liu Q.M."/>
            <person name="Park H.Y."/>
            <person name="Jung M.S."/>
            <person name="Yoon M.H."/>
            <person name="Kim S.C."/>
            <person name="Im W.T."/>
        </authorList>
    </citation>
    <scope>NUCLEOTIDE SEQUENCE [LARGE SCALE GENOMIC DNA]</scope>
    <source>
        <strain evidence="9 10">FW-6</strain>
    </source>
</reference>
<evidence type="ECO:0000313" key="9">
    <source>
        <dbReference type="EMBL" id="QEA16711.1"/>
    </source>
</evidence>
<keyword evidence="5" id="KW-0862">Zinc</keyword>
<feature type="chain" id="PRO_5022878737" evidence="7">
    <location>
        <begin position="24"/>
        <end position="497"/>
    </location>
</feature>
<dbReference type="InterPro" id="IPR001915">
    <property type="entry name" value="Peptidase_M48"/>
</dbReference>
<dbReference type="EMBL" id="CP042345">
    <property type="protein sequence ID" value="QEA16711.1"/>
    <property type="molecule type" value="Genomic_DNA"/>
</dbReference>
<sequence>MPSSIRHIALASAGLATILASSACGGGAASAQAVAKPAPVQAISAKDKAEGAKAHPQLLEEFGGAESGPQAAYVETVGKNIAVQSGLSNARGDFTVTLLNSPVNNAFAIPGGYIYTTRQLVSLMNNEAELAAVLGHEVGHVAARHAAKRQSAATKNTIFGVLGAVLAGAVLGNNQVGQALQRTLLQGSQLLTLRYSRGQETESDNLGIDYLRRAGYDPRAMSTVLQSLANQNALDARLMGSSNQVPEWASTHPDPASRVRTALARAGSSATGVTNRDTFLTRIAGMTYGDDPRQGVVDGRRFTHPDLKLAYDAPSGFYMMNGTRAVSINGQSGRGQFTTGPFSGDLDAYVRDAFGALTEQGQQKIDPGQVSRTTINGLPAAYATTRVNTGQSTVEVTVFAYQFGPDQAFHFVTITQPGGTGVFDPMFRSMRRITAAEAAAIKPRKLAVIAARPGDTVQSLASRMAYTDAPLDRFLVLNGLTANSRIVPGQKIKLVTY</sequence>